<dbReference type="EMBL" id="CAJPWZ010002359">
    <property type="protein sequence ID" value="CAG2236529.1"/>
    <property type="molecule type" value="Genomic_DNA"/>
</dbReference>
<comment type="caution">
    <text evidence="2">The sequence shown here is derived from an EMBL/GenBank/DDBJ whole genome shotgun (WGS) entry which is preliminary data.</text>
</comment>
<dbReference type="AlphaFoldDB" id="A0A8S3TSL4"/>
<gene>
    <name evidence="2" type="ORF">MEDL_49071</name>
</gene>
<dbReference type="Proteomes" id="UP000683360">
    <property type="component" value="Unassembled WGS sequence"/>
</dbReference>
<dbReference type="InterPro" id="IPR032485">
    <property type="entry name" value="LRP1-like_beta_prop"/>
</dbReference>
<evidence type="ECO:0000313" key="3">
    <source>
        <dbReference type="Proteomes" id="UP000683360"/>
    </source>
</evidence>
<evidence type="ECO:0000259" key="1">
    <source>
        <dbReference type="Pfam" id="PF16472"/>
    </source>
</evidence>
<reference evidence="2" key="1">
    <citation type="submission" date="2021-03" db="EMBL/GenBank/DDBJ databases">
        <authorList>
            <person name="Bekaert M."/>
        </authorList>
    </citation>
    <scope>NUCLEOTIDE SEQUENCE</scope>
</reference>
<dbReference type="SUPFAM" id="SSF63825">
    <property type="entry name" value="YWTD domain"/>
    <property type="match status" value="1"/>
</dbReference>
<keyword evidence="3" id="KW-1185">Reference proteome</keyword>
<sequence>METIVPSVTNPADVAIDSLYEHLYWTERIRGGGIGRCNYDGSNITVIMKEDYIWSVTLDLENSWMYYNMIGIGIKRASLNGSDREIIQLKKHQIVAVTFDSDKQGNRLYYMNFDTGEIISSATDGSNSTIITRVGSQAYDIEINGDDIYCTAAFQIIRLQKHPGTKSQIIHTEKTQITSLFVYLGNGK</sequence>
<organism evidence="2 3">
    <name type="scientific">Mytilus edulis</name>
    <name type="common">Blue mussel</name>
    <dbReference type="NCBI Taxonomy" id="6550"/>
    <lineage>
        <taxon>Eukaryota</taxon>
        <taxon>Metazoa</taxon>
        <taxon>Spiralia</taxon>
        <taxon>Lophotrochozoa</taxon>
        <taxon>Mollusca</taxon>
        <taxon>Bivalvia</taxon>
        <taxon>Autobranchia</taxon>
        <taxon>Pteriomorphia</taxon>
        <taxon>Mytilida</taxon>
        <taxon>Mytiloidea</taxon>
        <taxon>Mytilidae</taxon>
        <taxon>Mytilinae</taxon>
        <taxon>Mytilus</taxon>
    </lineage>
</organism>
<protein>
    <recommendedName>
        <fullName evidence="1">Prolow-density lipoprotein receptor-related protein 1-like beta-propeller domain-containing protein</fullName>
    </recommendedName>
</protein>
<accession>A0A8S3TSL4</accession>
<name>A0A8S3TSL4_MYTED</name>
<feature type="domain" description="Prolow-density lipoprotein receptor-related protein 1-like beta-propeller" evidence="1">
    <location>
        <begin position="18"/>
        <end position="151"/>
    </location>
</feature>
<evidence type="ECO:0000313" key="2">
    <source>
        <dbReference type="EMBL" id="CAG2236529.1"/>
    </source>
</evidence>
<dbReference type="OrthoDB" id="382013at2759"/>
<proteinExistence type="predicted"/>
<dbReference type="InterPro" id="IPR011042">
    <property type="entry name" value="6-blade_b-propeller_TolB-like"/>
</dbReference>
<dbReference type="SMART" id="SM00135">
    <property type="entry name" value="LY"/>
    <property type="match status" value="3"/>
</dbReference>
<dbReference type="InterPro" id="IPR050778">
    <property type="entry name" value="Cueball_EGF_LRP_Nidogen"/>
</dbReference>
<dbReference type="Gene3D" id="2.120.10.30">
    <property type="entry name" value="TolB, C-terminal domain"/>
    <property type="match status" value="1"/>
</dbReference>
<dbReference type="Pfam" id="PF16472">
    <property type="entry name" value="DUF5050"/>
    <property type="match status" value="1"/>
</dbReference>
<dbReference type="InterPro" id="IPR000033">
    <property type="entry name" value="LDLR_classB_rpt"/>
</dbReference>
<dbReference type="PANTHER" id="PTHR46513">
    <property type="entry name" value="VITELLOGENIN RECEPTOR-LIKE PROTEIN-RELATED-RELATED"/>
    <property type="match status" value="1"/>
</dbReference>